<protein>
    <submittedName>
        <fullName evidence="1">Uncharacterized protein</fullName>
    </submittedName>
</protein>
<accession>A0ABQ4LK97</accession>
<comment type="caution">
    <text evidence="1">The sequence shown here is derived from an EMBL/GenBank/DDBJ whole genome shotgun (WGS) entry which is preliminary data.</text>
</comment>
<gene>
    <name evidence="1" type="ORF">J21TS7_52570</name>
</gene>
<keyword evidence="2" id="KW-1185">Reference proteome</keyword>
<evidence type="ECO:0000313" key="1">
    <source>
        <dbReference type="EMBL" id="GIO56939.1"/>
    </source>
</evidence>
<evidence type="ECO:0000313" key="2">
    <source>
        <dbReference type="Proteomes" id="UP000676601"/>
    </source>
</evidence>
<organism evidence="1 2">
    <name type="scientific">Paenibacillus cineris</name>
    <dbReference type="NCBI Taxonomy" id="237530"/>
    <lineage>
        <taxon>Bacteria</taxon>
        <taxon>Bacillati</taxon>
        <taxon>Bacillota</taxon>
        <taxon>Bacilli</taxon>
        <taxon>Bacillales</taxon>
        <taxon>Paenibacillaceae</taxon>
        <taxon>Paenibacillus</taxon>
    </lineage>
</organism>
<name>A0ABQ4LK97_9BACL</name>
<reference evidence="1 2" key="1">
    <citation type="submission" date="2021-03" db="EMBL/GenBank/DDBJ databases">
        <title>Antimicrobial resistance genes in bacteria isolated from Japanese honey, and their potential for conferring macrolide and lincosamide resistance in the American foulbrood pathogen Paenibacillus larvae.</title>
        <authorList>
            <person name="Okamoto M."/>
            <person name="Kumagai M."/>
            <person name="Kanamori H."/>
            <person name="Takamatsu D."/>
        </authorList>
    </citation>
    <scope>NUCLEOTIDE SEQUENCE [LARGE SCALE GENOMIC DNA]</scope>
    <source>
        <strain evidence="1 2">J21TS7</strain>
    </source>
</reference>
<proteinExistence type="predicted"/>
<sequence>MLIGSFNTLMASLITNRRELSLEFMNVKTMEGVKAFEVQQWDWDRHGLRKGFGK</sequence>
<dbReference type="Proteomes" id="UP000676601">
    <property type="component" value="Unassembled WGS sequence"/>
</dbReference>
<dbReference type="RefSeq" id="WP_212985431.1">
    <property type="nucleotide sequence ID" value="NZ_BORU01000003.1"/>
</dbReference>
<dbReference type="EMBL" id="BORU01000003">
    <property type="protein sequence ID" value="GIO56939.1"/>
    <property type="molecule type" value="Genomic_DNA"/>
</dbReference>